<dbReference type="Proteomes" id="UP000276733">
    <property type="component" value="Unassembled WGS sequence"/>
</dbReference>
<accession>A0A7Z9CB13</accession>
<name>A0A7Z9CB13_CAPOC</name>
<dbReference type="NCBIfam" id="TIGR03519">
    <property type="entry name" value="T9SS_PorP_fam"/>
    <property type="match status" value="1"/>
</dbReference>
<comment type="caution">
    <text evidence="1">The sequence shown here is derived from an EMBL/GenBank/DDBJ whole genome shotgun (WGS) entry which is preliminary data.</text>
</comment>
<dbReference type="Pfam" id="PF11751">
    <property type="entry name" value="PorP_SprF"/>
    <property type="match status" value="1"/>
</dbReference>
<evidence type="ECO:0000313" key="1">
    <source>
        <dbReference type="EMBL" id="VDG82646.1"/>
    </source>
</evidence>
<dbReference type="AlphaFoldDB" id="A0A7Z9CB13"/>
<dbReference type="EMBL" id="UYIQ01000001">
    <property type="protein sequence ID" value="VDG82646.1"/>
    <property type="molecule type" value="Genomic_DNA"/>
</dbReference>
<reference evidence="1 2" key="1">
    <citation type="submission" date="2018-11" db="EMBL/GenBank/DDBJ databases">
        <authorList>
            <consortium name="Pathogen Informatics"/>
        </authorList>
    </citation>
    <scope>NUCLEOTIDE SEQUENCE [LARGE SCALE GENOMIC DNA]</scope>
    <source>
        <strain evidence="1 2">NCTC11458</strain>
    </source>
</reference>
<organism evidence="1 2">
    <name type="scientific">Capnocytophaga ochracea</name>
    <dbReference type="NCBI Taxonomy" id="1018"/>
    <lineage>
        <taxon>Bacteria</taxon>
        <taxon>Pseudomonadati</taxon>
        <taxon>Bacteroidota</taxon>
        <taxon>Flavobacteriia</taxon>
        <taxon>Flavobacteriales</taxon>
        <taxon>Flavobacteriaceae</taxon>
        <taxon>Capnocytophaga</taxon>
    </lineage>
</organism>
<sequence length="329" mass="37860">MPLLKYWSFLVTICSYPLLEEIIIRMKRRLLISVFLLIAGALQAQSIDPTYIFYQQHQNLVNPAVVGKEKGHTISADIRNQWRGMNEAPQTQTFFTTHKITDRVGLGLSVTNNKVFIQKQTGVFGDFSYRVPINEHSNIVGGIKFGGEFFNIDISQIRTYNHLYNAGQNATRYDPYLQDISGKFQFNFGAGVYYELRDFYVGLSIPNMLASDKVGMENDVMTSVAENMLYYAMAGYHWYISSDFTLKPSVQIRLAKKQEASTNFTVATDYLNRAEVGLTYRTDKAFSSYVLFNIPNYYLSMGYGFETYFQTHLNLQSRNSHEFLVQVKW</sequence>
<gene>
    <name evidence="1" type="ORF">NCTC11458_01953</name>
</gene>
<protein>
    <submittedName>
        <fullName evidence="1">Bacteroidetes-specific putative membrane protein</fullName>
    </submittedName>
</protein>
<evidence type="ECO:0000313" key="2">
    <source>
        <dbReference type="Proteomes" id="UP000276733"/>
    </source>
</evidence>
<dbReference type="InterPro" id="IPR019861">
    <property type="entry name" value="PorP/SprF_Bacteroidetes"/>
</dbReference>
<proteinExistence type="predicted"/>